<evidence type="ECO:0000313" key="14">
    <source>
        <dbReference type="Proteomes" id="UP000694845"/>
    </source>
</evidence>
<dbReference type="CTD" id="9493"/>
<keyword evidence="9" id="KW-0206">Cytoskeleton</keyword>
<evidence type="ECO:0000256" key="1">
    <source>
        <dbReference type="ARBA" id="ARBA00004186"/>
    </source>
</evidence>
<dbReference type="KEGG" id="aplc:110987756"/>
<dbReference type="OMA" id="INPRIED"/>
<dbReference type="InterPro" id="IPR001752">
    <property type="entry name" value="Kinesin_motor_dom"/>
</dbReference>
<feature type="compositionally biased region" description="Basic residues" evidence="12">
    <location>
        <begin position="1"/>
        <end position="16"/>
    </location>
</feature>
<dbReference type="GO" id="GO:0005876">
    <property type="term" value="C:spindle microtubule"/>
    <property type="evidence" value="ECO:0007669"/>
    <property type="project" value="TreeGrafter"/>
</dbReference>
<feature type="compositionally biased region" description="Basic and acidic residues" evidence="12">
    <location>
        <begin position="610"/>
        <end position="634"/>
    </location>
</feature>
<dbReference type="PROSITE" id="PS00411">
    <property type="entry name" value="KINESIN_MOTOR_1"/>
    <property type="match status" value="1"/>
</dbReference>
<dbReference type="Gene3D" id="3.40.850.10">
    <property type="entry name" value="Kinesin motor domain"/>
    <property type="match status" value="1"/>
</dbReference>
<comment type="subcellular location">
    <subcellularLocation>
        <location evidence="1">Cytoplasm</location>
        <location evidence="1">Cytoskeleton</location>
        <location evidence="1">Spindle</location>
    </subcellularLocation>
</comment>
<dbReference type="InterPro" id="IPR019821">
    <property type="entry name" value="Kinesin_motor_CS"/>
</dbReference>
<evidence type="ECO:0000256" key="9">
    <source>
        <dbReference type="ARBA" id="ARBA00023212"/>
    </source>
</evidence>
<dbReference type="AlphaFoldDB" id="A0A8B7ZNL0"/>
<gene>
    <name evidence="15" type="primary">LOC110987756</name>
</gene>
<feature type="region of interest" description="Disordered" evidence="12">
    <location>
        <begin position="601"/>
        <end position="634"/>
    </location>
</feature>
<dbReference type="RefSeq" id="XP_022106485.1">
    <property type="nucleotide sequence ID" value="XM_022250793.1"/>
</dbReference>
<dbReference type="Pfam" id="PF16540">
    <property type="entry name" value="MKLP1_Arf_bdg"/>
    <property type="match status" value="1"/>
</dbReference>
<keyword evidence="4 11" id="KW-0493">Microtubule</keyword>
<evidence type="ECO:0000259" key="13">
    <source>
        <dbReference type="PROSITE" id="PS50067"/>
    </source>
</evidence>
<evidence type="ECO:0000256" key="3">
    <source>
        <dbReference type="ARBA" id="ARBA00022553"/>
    </source>
</evidence>
<dbReference type="PRINTS" id="PR00380">
    <property type="entry name" value="KINESINHEAVY"/>
</dbReference>
<dbReference type="SUPFAM" id="SSF52540">
    <property type="entry name" value="P-loop containing nucleoside triphosphate hydrolases"/>
    <property type="match status" value="1"/>
</dbReference>
<evidence type="ECO:0000256" key="10">
    <source>
        <dbReference type="PROSITE-ProRule" id="PRU00283"/>
    </source>
</evidence>
<dbReference type="GO" id="GO:0051231">
    <property type="term" value="P:spindle elongation"/>
    <property type="evidence" value="ECO:0007669"/>
    <property type="project" value="TreeGrafter"/>
</dbReference>
<keyword evidence="8 10" id="KW-0505">Motor protein</keyword>
<evidence type="ECO:0000256" key="5">
    <source>
        <dbReference type="ARBA" id="ARBA00022741"/>
    </source>
</evidence>
<feature type="domain" description="Kinesin motor" evidence="13">
    <location>
        <begin position="21"/>
        <end position="457"/>
    </location>
</feature>
<dbReference type="GO" id="GO:0008017">
    <property type="term" value="F:microtubule binding"/>
    <property type="evidence" value="ECO:0007669"/>
    <property type="project" value="InterPro"/>
</dbReference>
<dbReference type="GO" id="GO:0008574">
    <property type="term" value="F:plus-end-directed microtubule motor activity"/>
    <property type="evidence" value="ECO:0007669"/>
    <property type="project" value="TreeGrafter"/>
</dbReference>
<evidence type="ECO:0000256" key="2">
    <source>
        <dbReference type="ARBA" id="ARBA00022490"/>
    </source>
</evidence>
<dbReference type="PROSITE" id="PS50067">
    <property type="entry name" value="KINESIN_MOTOR_2"/>
    <property type="match status" value="1"/>
</dbReference>
<evidence type="ECO:0000256" key="12">
    <source>
        <dbReference type="SAM" id="MobiDB-lite"/>
    </source>
</evidence>
<dbReference type="Pfam" id="PF00225">
    <property type="entry name" value="Kinesin"/>
    <property type="match status" value="1"/>
</dbReference>
<dbReference type="PANTHER" id="PTHR47970:SF29">
    <property type="entry name" value="KINESIN FAMILY MEMBER 20B"/>
    <property type="match status" value="1"/>
</dbReference>
<dbReference type="InterPro" id="IPR036961">
    <property type="entry name" value="Kinesin_motor_dom_sf"/>
</dbReference>
<keyword evidence="7" id="KW-0175">Coiled coil</keyword>
<dbReference type="GO" id="GO:0007018">
    <property type="term" value="P:microtubule-based movement"/>
    <property type="evidence" value="ECO:0007669"/>
    <property type="project" value="InterPro"/>
</dbReference>
<reference evidence="15" key="1">
    <citation type="submission" date="2025-08" db="UniProtKB">
        <authorList>
            <consortium name="RefSeq"/>
        </authorList>
    </citation>
    <scope>IDENTIFICATION</scope>
</reference>
<dbReference type="Proteomes" id="UP000694845">
    <property type="component" value="Unplaced"/>
</dbReference>
<keyword evidence="6 10" id="KW-0067">ATP-binding</keyword>
<dbReference type="Gene3D" id="2.60.40.4330">
    <property type="entry name" value="Kinesin-like protein Kif23, Arf6-interacting domain"/>
    <property type="match status" value="1"/>
</dbReference>
<proteinExistence type="inferred from homology"/>
<evidence type="ECO:0000256" key="11">
    <source>
        <dbReference type="RuleBase" id="RU000394"/>
    </source>
</evidence>
<accession>A0A8B7ZNL0</accession>
<keyword evidence="5 10" id="KW-0547">Nucleotide-binding</keyword>
<evidence type="ECO:0000256" key="7">
    <source>
        <dbReference type="ARBA" id="ARBA00023054"/>
    </source>
</evidence>
<sequence>MKPSRGKTPKKPPRKAQNKDPVEVYCRLRPISDDLDSCVTIVNSNTIQLKPPEISLAVKNGNYKETKHTFKFVFPEQISQKALFDHVALPLVDDLLHGKNALLFMYGITSSGKTYTMQGTPGDGGILPRCLDVLFNSLGDLQARKYVFKPDRANGFDVQTEADAMMERQKKELLAPPPTPKSTPKTPRRYGLSQARKPPQNDIATMVRVPDTNRISTVDEDNNYSVYVSYIEIYNNYIYDLLEDTQSDGISQKQWQTPKSRDDNAISLQSKTLREDSNHNMYVANCTEIEAKNTEEAYGVFMKGQRRRKVAHTQLNTESSRSHSVFNIRLVQAPLDPVGEEVLQDKEQVCVAQLSLVDLAGSERTGRTQNSGDRLREAGNINASLMTLRTCIEVLRENQMSNTNKIVPYRDSKVTHLFKNYFDGEGKVRMVVCVNPQAADYDETTHVMRFAEVTQEVQVARPTAIKFDIGLTPGRRRANQIYKKMLEDGADLENLPIQTPVIINLGPAFPCLEVNDPNEDSILQNLITFLAEREKRRHTLQEELTRKQGAFRARLMEMEREMETLKQQNSELNMKVSSKDKNTQRFEKRIRDLEQENEMMKKTQTAYEYSQRELETELREEKSKTQKQKHEQDRLRQALKGVAGSEKVKWEKECEKRVRATQMEMQTKIWVKDEKLRQLKQIVCAQQEREDKARKAKADLNRTRSPPPKTTQPPVKLRHRRSRSTSNAWIDHKPATTLETETVLQPAGLKKKHTVAVPTVKDLKGTDNYMLTHQEEDSKGELETKLYKAEVLQTRGGGRAVQFTDIEKLKTERPASTSPKDRKRPAEEELESGEWTDVETRCTVGYEGRPGNVEPAAVHIVPSKKMKK</sequence>
<dbReference type="PANTHER" id="PTHR47970">
    <property type="entry name" value="KINESIN-LIKE PROTEIN KIF11"/>
    <property type="match status" value="1"/>
</dbReference>
<feature type="binding site" evidence="10">
    <location>
        <begin position="107"/>
        <end position="114"/>
    </location>
    <ligand>
        <name>ATP</name>
        <dbReference type="ChEBI" id="CHEBI:30616"/>
    </ligand>
</feature>
<evidence type="ECO:0000256" key="4">
    <source>
        <dbReference type="ARBA" id="ARBA00022701"/>
    </source>
</evidence>
<keyword evidence="14" id="KW-1185">Reference proteome</keyword>
<name>A0A8B7ZNL0_ACAPL</name>
<feature type="region of interest" description="Disordered" evidence="12">
    <location>
        <begin position="1"/>
        <end position="20"/>
    </location>
</feature>
<feature type="compositionally biased region" description="Basic and acidic residues" evidence="12">
    <location>
        <begin position="688"/>
        <end position="702"/>
    </location>
</feature>
<keyword evidence="3" id="KW-0597">Phosphoprotein</keyword>
<dbReference type="GO" id="GO:0090307">
    <property type="term" value="P:mitotic spindle assembly"/>
    <property type="evidence" value="ECO:0007669"/>
    <property type="project" value="TreeGrafter"/>
</dbReference>
<dbReference type="GO" id="GO:0072686">
    <property type="term" value="C:mitotic spindle"/>
    <property type="evidence" value="ECO:0007669"/>
    <property type="project" value="TreeGrafter"/>
</dbReference>
<dbReference type="CDD" id="cd01368">
    <property type="entry name" value="KISc_KIF23_like"/>
    <property type="match status" value="1"/>
</dbReference>
<dbReference type="InterPro" id="IPR032384">
    <property type="entry name" value="Kif23_Arf-bd"/>
</dbReference>
<keyword evidence="2" id="KW-0963">Cytoplasm</keyword>
<evidence type="ECO:0000256" key="6">
    <source>
        <dbReference type="ARBA" id="ARBA00022840"/>
    </source>
</evidence>
<dbReference type="GeneID" id="110987756"/>
<dbReference type="OrthoDB" id="2403182at2759"/>
<feature type="region of interest" description="Disordered" evidence="12">
    <location>
        <begin position="688"/>
        <end position="725"/>
    </location>
</feature>
<protein>
    <recommendedName>
        <fullName evidence="11">Kinesin-like protein</fullName>
    </recommendedName>
</protein>
<feature type="region of interest" description="Disordered" evidence="12">
    <location>
        <begin position="805"/>
        <end position="836"/>
    </location>
</feature>
<dbReference type="SMART" id="SM00129">
    <property type="entry name" value="KISc"/>
    <property type="match status" value="1"/>
</dbReference>
<evidence type="ECO:0000256" key="8">
    <source>
        <dbReference type="ARBA" id="ARBA00023175"/>
    </source>
</evidence>
<dbReference type="GO" id="GO:0005634">
    <property type="term" value="C:nucleus"/>
    <property type="evidence" value="ECO:0007669"/>
    <property type="project" value="TreeGrafter"/>
</dbReference>
<feature type="region of interest" description="Disordered" evidence="12">
    <location>
        <begin position="170"/>
        <end position="201"/>
    </location>
</feature>
<comment type="similarity">
    <text evidence="10 11">Belongs to the TRAFAC class myosin-kinesin ATPase superfamily. Kinesin family.</text>
</comment>
<organism evidence="14 15">
    <name type="scientific">Acanthaster planci</name>
    <name type="common">Crown-of-thorns starfish</name>
    <dbReference type="NCBI Taxonomy" id="133434"/>
    <lineage>
        <taxon>Eukaryota</taxon>
        <taxon>Metazoa</taxon>
        <taxon>Echinodermata</taxon>
        <taxon>Eleutherozoa</taxon>
        <taxon>Asterozoa</taxon>
        <taxon>Asteroidea</taxon>
        <taxon>Valvatacea</taxon>
        <taxon>Valvatida</taxon>
        <taxon>Acanthasteridae</taxon>
        <taxon>Acanthaster</taxon>
    </lineage>
</organism>
<dbReference type="InterPro" id="IPR047149">
    <property type="entry name" value="KIF11-like"/>
</dbReference>
<dbReference type="GO" id="GO:0005524">
    <property type="term" value="F:ATP binding"/>
    <property type="evidence" value="ECO:0007669"/>
    <property type="project" value="UniProtKB-UniRule"/>
</dbReference>
<evidence type="ECO:0000313" key="15">
    <source>
        <dbReference type="RefSeq" id="XP_022106485.1"/>
    </source>
</evidence>
<dbReference type="InterPro" id="IPR038105">
    <property type="entry name" value="Kif23_Arf-bd_sf"/>
</dbReference>
<dbReference type="InterPro" id="IPR027417">
    <property type="entry name" value="P-loop_NTPase"/>
</dbReference>